<organism evidence="2 3">
    <name type="scientific">Setomelanomma holmii</name>
    <dbReference type="NCBI Taxonomy" id="210430"/>
    <lineage>
        <taxon>Eukaryota</taxon>
        <taxon>Fungi</taxon>
        <taxon>Dikarya</taxon>
        <taxon>Ascomycota</taxon>
        <taxon>Pezizomycotina</taxon>
        <taxon>Dothideomycetes</taxon>
        <taxon>Pleosporomycetidae</taxon>
        <taxon>Pleosporales</taxon>
        <taxon>Pleosporineae</taxon>
        <taxon>Phaeosphaeriaceae</taxon>
        <taxon>Setomelanomma</taxon>
    </lineage>
</organism>
<protein>
    <submittedName>
        <fullName evidence="2">Uncharacterized protein</fullName>
    </submittedName>
</protein>
<feature type="compositionally biased region" description="Polar residues" evidence="1">
    <location>
        <begin position="39"/>
        <end position="60"/>
    </location>
</feature>
<proteinExistence type="predicted"/>
<evidence type="ECO:0000256" key="1">
    <source>
        <dbReference type="SAM" id="MobiDB-lite"/>
    </source>
</evidence>
<dbReference type="Proteomes" id="UP000799777">
    <property type="component" value="Unassembled WGS sequence"/>
</dbReference>
<evidence type="ECO:0000313" key="3">
    <source>
        <dbReference type="Proteomes" id="UP000799777"/>
    </source>
</evidence>
<reference evidence="2" key="1">
    <citation type="journal article" date="2020" name="Stud. Mycol.">
        <title>101 Dothideomycetes genomes: a test case for predicting lifestyles and emergence of pathogens.</title>
        <authorList>
            <person name="Haridas S."/>
            <person name="Albert R."/>
            <person name="Binder M."/>
            <person name="Bloem J."/>
            <person name="Labutti K."/>
            <person name="Salamov A."/>
            <person name="Andreopoulos B."/>
            <person name="Baker S."/>
            <person name="Barry K."/>
            <person name="Bills G."/>
            <person name="Bluhm B."/>
            <person name="Cannon C."/>
            <person name="Castanera R."/>
            <person name="Culley D."/>
            <person name="Daum C."/>
            <person name="Ezra D."/>
            <person name="Gonzalez J."/>
            <person name="Henrissat B."/>
            <person name="Kuo A."/>
            <person name="Liang C."/>
            <person name="Lipzen A."/>
            <person name="Lutzoni F."/>
            <person name="Magnuson J."/>
            <person name="Mondo S."/>
            <person name="Nolan M."/>
            <person name="Ohm R."/>
            <person name="Pangilinan J."/>
            <person name="Park H.-J."/>
            <person name="Ramirez L."/>
            <person name="Alfaro M."/>
            <person name="Sun H."/>
            <person name="Tritt A."/>
            <person name="Yoshinaga Y."/>
            <person name="Zwiers L.-H."/>
            <person name="Turgeon B."/>
            <person name="Goodwin S."/>
            <person name="Spatafora J."/>
            <person name="Crous P."/>
            <person name="Grigoriev I."/>
        </authorList>
    </citation>
    <scope>NUCLEOTIDE SEQUENCE</scope>
    <source>
        <strain evidence="2">CBS 110217</strain>
    </source>
</reference>
<feature type="compositionally biased region" description="Basic and acidic residues" evidence="1">
    <location>
        <begin position="165"/>
        <end position="176"/>
    </location>
</feature>
<name>A0A9P4LSU1_9PLEO</name>
<accession>A0A9P4LSU1</accession>
<sequence>MDIRRWLDEAAEAEAPRDAPQALDREFFHRWERPKPVFNKQSAPKRSKSDSSLLDPQPQSHRAPPARPNPPTEEPSDASACSETSHPSHGESIESESSSQRYARKPRHKTRPDRYEPSSKHVGERRKHIHRSRKGESKKSRRKTKRKKGDKQDSGMSHVFNAKNVSKDRLTLKPREQLGIFNKGKTSTALRGRGCELPDLVFSEMKFLQKEKDQPDTGVPDEPPKKKRKKDRAQTKEGEISAFFTSVRPALAEKDNNITRKHVQRPASAKATLRERERAQSTKSSGVLPTIENPGKASYLGFGGRGPRHESTGYVSWSDSVRDSGLVPPRANPVSMVPRTQHGLPSALVDKATATADDEIFTRPAPPSRSKQRTNGSTERFRISSIGTSCNRASRSHSYPQQSSSPRKVNLVDRAAKFRSTKSVASASSMPPFVSEHTAAEHDHDRPTILLGGDGPRGNESPDMINGPTRTHAVESNGCCTIEPELSSDLGQVIQQCNRTFQERRQAPAPDHRYSGRRTSQAKMLCKEHNLNHHPEAHRTTTVRFPGVDSLRVPNFPGTSVYEHQAGRQQLPPQNTYYDAGPMEVPLPDEHLYLDEEDDLVLDDGTWNVYPEDKILHEYGPEAQTDDMDDMASEDIRPLASENSVVAPGFWRPNKLY</sequence>
<dbReference type="EMBL" id="ML978156">
    <property type="protein sequence ID" value="KAF2035910.1"/>
    <property type="molecule type" value="Genomic_DNA"/>
</dbReference>
<keyword evidence="3" id="KW-1185">Reference proteome</keyword>
<feature type="region of interest" description="Disordered" evidence="1">
    <location>
        <begin position="206"/>
        <end position="345"/>
    </location>
</feature>
<gene>
    <name evidence="2" type="ORF">EK21DRAFT_53548</name>
</gene>
<feature type="compositionally biased region" description="Basic and acidic residues" evidence="1">
    <location>
        <begin position="112"/>
        <end position="122"/>
    </location>
</feature>
<feature type="region of interest" description="Disordered" evidence="1">
    <location>
        <begin position="1"/>
        <end position="194"/>
    </location>
</feature>
<feature type="compositionally biased region" description="Basic residues" evidence="1">
    <location>
        <begin position="123"/>
        <end position="133"/>
    </location>
</feature>
<feature type="region of interest" description="Disordered" evidence="1">
    <location>
        <begin position="358"/>
        <end position="409"/>
    </location>
</feature>
<dbReference type="AlphaFoldDB" id="A0A9P4LSU1"/>
<comment type="caution">
    <text evidence="2">The sequence shown here is derived from an EMBL/GenBank/DDBJ whole genome shotgun (WGS) entry which is preliminary data.</text>
</comment>
<feature type="compositionally biased region" description="Basic and acidic residues" evidence="1">
    <location>
        <begin position="23"/>
        <end position="35"/>
    </location>
</feature>
<feature type="compositionally biased region" description="Basic residues" evidence="1">
    <location>
        <begin position="102"/>
        <end position="111"/>
    </location>
</feature>
<feature type="compositionally biased region" description="Basic residues" evidence="1">
    <location>
        <begin position="139"/>
        <end position="149"/>
    </location>
</feature>
<evidence type="ECO:0000313" key="2">
    <source>
        <dbReference type="EMBL" id="KAF2035910.1"/>
    </source>
</evidence>
<dbReference type="OrthoDB" id="2537141at2759"/>
<feature type="compositionally biased region" description="Low complexity" evidence="1">
    <location>
        <begin position="396"/>
        <end position="407"/>
    </location>
</feature>